<evidence type="ECO:0000313" key="5">
    <source>
        <dbReference type="Proteomes" id="UP000609346"/>
    </source>
</evidence>
<gene>
    <name evidence="4" type="ORF">H8B09_15460</name>
</gene>
<dbReference type="EMBL" id="JACXZA010000003">
    <property type="protein sequence ID" value="MBD3920162.1"/>
    <property type="molecule type" value="Genomic_DNA"/>
</dbReference>
<evidence type="ECO:0000313" key="4">
    <source>
        <dbReference type="EMBL" id="MBD3920162.1"/>
    </source>
</evidence>
<dbReference type="InterPro" id="IPR051400">
    <property type="entry name" value="HAD-like_hydrolase"/>
</dbReference>
<dbReference type="InterPro" id="IPR023198">
    <property type="entry name" value="PGP-like_dom2"/>
</dbReference>
<organism evidence="4 5">
    <name type="scientific">Paenibacillus terricola</name>
    <dbReference type="NCBI Taxonomy" id="2763503"/>
    <lineage>
        <taxon>Bacteria</taxon>
        <taxon>Bacillati</taxon>
        <taxon>Bacillota</taxon>
        <taxon>Bacilli</taxon>
        <taxon>Bacillales</taxon>
        <taxon>Paenibacillaceae</taxon>
        <taxon>Paenibacillus</taxon>
    </lineage>
</organism>
<protein>
    <submittedName>
        <fullName evidence="4">HAD family hydrolase</fullName>
    </submittedName>
</protein>
<dbReference type="InterPro" id="IPR036412">
    <property type="entry name" value="HAD-like_sf"/>
</dbReference>
<evidence type="ECO:0000256" key="2">
    <source>
        <dbReference type="ARBA" id="ARBA00022801"/>
    </source>
</evidence>
<dbReference type="Gene3D" id="3.40.50.1000">
    <property type="entry name" value="HAD superfamily/HAD-like"/>
    <property type="match status" value="1"/>
</dbReference>
<comment type="cofactor">
    <cofactor evidence="1">
        <name>Mg(2+)</name>
        <dbReference type="ChEBI" id="CHEBI:18420"/>
    </cofactor>
</comment>
<comment type="caution">
    <text evidence="4">The sequence shown here is derived from an EMBL/GenBank/DDBJ whole genome shotgun (WGS) entry which is preliminary data.</text>
</comment>
<dbReference type="NCBIfam" id="TIGR01549">
    <property type="entry name" value="HAD-SF-IA-v1"/>
    <property type="match status" value="1"/>
</dbReference>
<evidence type="ECO:0000256" key="1">
    <source>
        <dbReference type="ARBA" id="ARBA00001946"/>
    </source>
</evidence>
<proteinExistence type="predicted"/>
<dbReference type="PRINTS" id="PR00413">
    <property type="entry name" value="HADHALOGNASE"/>
</dbReference>
<keyword evidence="2 4" id="KW-0378">Hydrolase</keyword>
<keyword evidence="3" id="KW-0460">Magnesium</keyword>
<dbReference type="Proteomes" id="UP000609346">
    <property type="component" value="Unassembled WGS sequence"/>
</dbReference>
<dbReference type="SFLD" id="SFLDS00003">
    <property type="entry name" value="Haloacid_Dehalogenase"/>
    <property type="match status" value="1"/>
</dbReference>
<name>A0ABR8MW24_9BACL</name>
<evidence type="ECO:0000256" key="3">
    <source>
        <dbReference type="ARBA" id="ARBA00022842"/>
    </source>
</evidence>
<dbReference type="Gene3D" id="1.10.150.240">
    <property type="entry name" value="Putative phosphatase, domain 2"/>
    <property type="match status" value="1"/>
</dbReference>
<dbReference type="InterPro" id="IPR006439">
    <property type="entry name" value="HAD-SF_hydro_IA"/>
</dbReference>
<accession>A0ABR8MW24</accession>
<dbReference type="PANTHER" id="PTHR46470">
    <property type="entry name" value="N-ACYLNEURAMINATE-9-PHOSPHATASE"/>
    <property type="match status" value="1"/>
</dbReference>
<dbReference type="SFLD" id="SFLDG01129">
    <property type="entry name" value="C1.5:_HAD__Beta-PGM__Phosphata"/>
    <property type="match status" value="1"/>
</dbReference>
<reference evidence="4 5" key="1">
    <citation type="submission" date="2020-09" db="EMBL/GenBank/DDBJ databases">
        <title>Paenibacillus sp. strain PR3 16S rRNA gene Genome sequencing and assembly.</title>
        <authorList>
            <person name="Kim J."/>
        </authorList>
    </citation>
    <scope>NUCLEOTIDE SEQUENCE [LARGE SCALE GENOMIC DNA]</scope>
    <source>
        <strain evidence="4 5">PR3</strain>
    </source>
</reference>
<dbReference type="RefSeq" id="WP_191204404.1">
    <property type="nucleotide sequence ID" value="NZ_JACXZA010000003.1"/>
</dbReference>
<keyword evidence="5" id="KW-1185">Reference proteome</keyword>
<dbReference type="GO" id="GO:0016787">
    <property type="term" value="F:hydrolase activity"/>
    <property type="evidence" value="ECO:0007669"/>
    <property type="project" value="UniProtKB-KW"/>
</dbReference>
<dbReference type="InterPro" id="IPR023214">
    <property type="entry name" value="HAD_sf"/>
</dbReference>
<dbReference type="Pfam" id="PF00702">
    <property type="entry name" value="Hydrolase"/>
    <property type="match status" value="1"/>
</dbReference>
<sequence>MFKAVFLDFYGTLVHEDDVWIEAICNRILASSSVQATTGEIGRFWWDSFSSRFIPSYGNAFITQRKIELQALEETIAFFESTCNPEELCRILFNHWQAPPLFEDTVAFLRAIDVPPIIVSNIDRNDIEAAIQHNGLAFEHIITSEDARAYKPRADIFHQALHISNLKPEDVLHVGDSLTNDIIGAHNAGIRAAWINRKNKPTPQHCTPDYTVQSLTELIPLLKL</sequence>
<dbReference type="SUPFAM" id="SSF56784">
    <property type="entry name" value="HAD-like"/>
    <property type="match status" value="1"/>
</dbReference>